<name>A0A8J3WF19_PLARO</name>
<gene>
    <name evidence="1" type="ORF">Pro02_60270</name>
</gene>
<proteinExistence type="predicted"/>
<evidence type="ECO:0000313" key="1">
    <source>
        <dbReference type="EMBL" id="GIH87619.1"/>
    </source>
</evidence>
<dbReference type="Gene3D" id="3.30.530.20">
    <property type="match status" value="1"/>
</dbReference>
<dbReference type="SUPFAM" id="SSF55961">
    <property type="entry name" value="Bet v1-like"/>
    <property type="match status" value="1"/>
</dbReference>
<dbReference type="AlphaFoldDB" id="A0A8J3WF19"/>
<organism evidence="1 2">
    <name type="scientific">Planobispora rosea</name>
    <dbReference type="NCBI Taxonomy" id="35762"/>
    <lineage>
        <taxon>Bacteria</taxon>
        <taxon>Bacillati</taxon>
        <taxon>Actinomycetota</taxon>
        <taxon>Actinomycetes</taxon>
        <taxon>Streptosporangiales</taxon>
        <taxon>Streptosporangiaceae</taxon>
        <taxon>Planobispora</taxon>
    </lineage>
</organism>
<dbReference type="OrthoDB" id="4618973at2"/>
<evidence type="ECO:0008006" key="3">
    <source>
        <dbReference type="Google" id="ProtNLM"/>
    </source>
</evidence>
<dbReference type="CDD" id="cd07812">
    <property type="entry name" value="SRPBCC"/>
    <property type="match status" value="1"/>
</dbReference>
<accession>A0A8J3WF19</accession>
<reference evidence="1" key="1">
    <citation type="submission" date="2021-01" db="EMBL/GenBank/DDBJ databases">
        <title>Whole genome shotgun sequence of Planobispora rosea NBRC 15558.</title>
        <authorList>
            <person name="Komaki H."/>
            <person name="Tamura T."/>
        </authorList>
    </citation>
    <scope>NUCLEOTIDE SEQUENCE</scope>
    <source>
        <strain evidence="1">NBRC 15558</strain>
    </source>
</reference>
<protein>
    <recommendedName>
        <fullName evidence="3">SRPBCC family protein</fullName>
    </recommendedName>
</protein>
<keyword evidence="2" id="KW-1185">Reference proteome</keyword>
<dbReference type="RefSeq" id="WP_068927815.1">
    <property type="nucleotide sequence ID" value="NZ_BMQP01000043.1"/>
</dbReference>
<dbReference type="Pfam" id="PF10604">
    <property type="entry name" value="Polyketide_cyc2"/>
    <property type="match status" value="1"/>
</dbReference>
<dbReference type="InterPro" id="IPR019587">
    <property type="entry name" value="Polyketide_cyclase/dehydratase"/>
</dbReference>
<dbReference type="Proteomes" id="UP000655044">
    <property type="component" value="Unassembled WGS sequence"/>
</dbReference>
<dbReference type="InterPro" id="IPR023393">
    <property type="entry name" value="START-like_dom_sf"/>
</dbReference>
<evidence type="ECO:0000313" key="2">
    <source>
        <dbReference type="Proteomes" id="UP000655044"/>
    </source>
</evidence>
<dbReference type="EMBL" id="BOOI01000064">
    <property type="protein sequence ID" value="GIH87619.1"/>
    <property type="molecule type" value="Genomic_DNA"/>
</dbReference>
<comment type="caution">
    <text evidence="1">The sequence shown here is derived from an EMBL/GenBank/DDBJ whole genome shotgun (WGS) entry which is preliminary data.</text>
</comment>
<sequence>MSAPSASASIEISAPPETVYDLVADLTDMSAWNTECERVRWVGPVREPRPGARFRGINRNGWRRWSTICTITAADPGRTFAYHVRAGGVFDVAIWRFDITETESGCRVEQRTWDRRGLFMRVVGDLATGVADRASHNAVNMRRTLESLKAVAERP</sequence>